<dbReference type="Gene3D" id="1.10.600.10">
    <property type="entry name" value="Farnesyl Diphosphate Synthase"/>
    <property type="match status" value="1"/>
</dbReference>
<name>A0ABW0CVS5_STRCD</name>
<dbReference type="Proteomes" id="UP001596263">
    <property type="component" value="Unassembled WGS sequence"/>
</dbReference>
<comment type="caution">
    <text evidence="2">The sequence shown here is derived from an EMBL/GenBank/DDBJ whole genome shotgun (WGS) entry which is preliminary data.</text>
</comment>
<proteinExistence type="predicted"/>
<feature type="region of interest" description="Disordered" evidence="1">
    <location>
        <begin position="330"/>
        <end position="361"/>
    </location>
</feature>
<accession>A0ABW0CVS5</accession>
<dbReference type="EC" id="4.2.3.162" evidence="2"/>
<evidence type="ECO:0000256" key="1">
    <source>
        <dbReference type="SAM" id="MobiDB-lite"/>
    </source>
</evidence>
<dbReference type="InterPro" id="IPR048138">
    <property type="entry name" value="Amorph_synthase"/>
</dbReference>
<organism evidence="2 3">
    <name type="scientific">Streptomyces coerulescens</name>
    <dbReference type="NCBI Taxonomy" id="29304"/>
    <lineage>
        <taxon>Bacteria</taxon>
        <taxon>Bacillati</taxon>
        <taxon>Actinomycetota</taxon>
        <taxon>Actinomycetes</taxon>
        <taxon>Kitasatosporales</taxon>
        <taxon>Streptomycetaceae</taxon>
        <taxon>Streptomyces</taxon>
    </lineage>
</organism>
<dbReference type="EMBL" id="JBHSKM010000025">
    <property type="protein sequence ID" value="MFC5218620.1"/>
    <property type="molecule type" value="Genomic_DNA"/>
</dbReference>
<dbReference type="RefSeq" id="WP_380861592.1">
    <property type="nucleotide sequence ID" value="NZ_JBHSKM010000025.1"/>
</dbReference>
<dbReference type="GO" id="GO:0016829">
    <property type="term" value="F:lyase activity"/>
    <property type="evidence" value="ECO:0007669"/>
    <property type="project" value="UniProtKB-KW"/>
</dbReference>
<evidence type="ECO:0000313" key="3">
    <source>
        <dbReference type="Proteomes" id="UP001596263"/>
    </source>
</evidence>
<protein>
    <submittedName>
        <fullName evidence="2">(-)-alpha-amorphene synthase</fullName>
        <ecNumber evidence="2">4.2.3.162</ecNumber>
    </submittedName>
</protein>
<evidence type="ECO:0000313" key="2">
    <source>
        <dbReference type="EMBL" id="MFC5218620.1"/>
    </source>
</evidence>
<reference evidence="3" key="1">
    <citation type="journal article" date="2019" name="Int. J. Syst. Evol. Microbiol.">
        <title>The Global Catalogue of Microorganisms (GCM) 10K type strain sequencing project: providing services to taxonomists for standard genome sequencing and annotation.</title>
        <authorList>
            <consortium name="The Broad Institute Genomics Platform"/>
            <consortium name="The Broad Institute Genome Sequencing Center for Infectious Disease"/>
            <person name="Wu L."/>
            <person name="Ma J."/>
        </authorList>
    </citation>
    <scope>NUCLEOTIDE SEQUENCE [LARGE SCALE GENOMIC DNA]</scope>
    <source>
        <strain evidence="3">KCTC 42586</strain>
    </source>
</reference>
<dbReference type="InterPro" id="IPR008949">
    <property type="entry name" value="Isoprenoid_synthase_dom_sf"/>
</dbReference>
<keyword evidence="2" id="KW-0456">Lyase</keyword>
<feature type="compositionally biased region" description="Low complexity" evidence="1">
    <location>
        <begin position="330"/>
        <end position="339"/>
    </location>
</feature>
<dbReference type="NCBIfam" id="NF041563">
    <property type="entry name" value="amorph_syn"/>
    <property type="match status" value="1"/>
</dbReference>
<dbReference type="Pfam" id="PF19086">
    <property type="entry name" value="Terpene_syn_C_2"/>
    <property type="match status" value="1"/>
</dbReference>
<dbReference type="SUPFAM" id="SSF48576">
    <property type="entry name" value="Terpenoid synthases"/>
    <property type="match status" value="1"/>
</dbReference>
<sequence>MSTTHEEIVIAAPRAIPAPSLRELIDANLYMPFPFQSNPHASEAAAGVENWLSKWGLTDEPPVAAMISYTRPAELAAYNSPTVDSGLLQIMANQIAYQFIFDDQAEEVGLQRPGRLLPMLSESVRILRDGQPPETPLGAALSDLHQQVQERCTPAQAARWAWNSREYVHGLLHEAVAQTHSAPLGSGLCRSIRSLIAGIEPFHPLCEAAQPHELAQEELRHPVVRRLGRLSVDAAVWIADLFSAVKEQRAGGVINLALDYQRAHQCSLPEAIALAIRRINGTIREFEELYGDVVPELSQSGVGYVEGMGGWIPGCYFWSRTVPRYADTTTASAVPPASAGQVTRSRGTRAGAGHITQGAET</sequence>
<gene>
    <name evidence="2" type="ORF">ACFPQ9_32725</name>
</gene>
<keyword evidence="3" id="KW-1185">Reference proteome</keyword>